<dbReference type="AlphaFoldDB" id="A0A167APZ0"/>
<gene>
    <name evidence="2" type="ORF">N482_14025</name>
</gene>
<dbReference type="Proteomes" id="UP000076587">
    <property type="component" value="Unassembled WGS sequence"/>
</dbReference>
<feature type="signal peptide" evidence="1">
    <location>
        <begin position="1"/>
        <end position="23"/>
    </location>
</feature>
<dbReference type="EMBL" id="AUXT01000179">
    <property type="protein sequence ID" value="KZN45662.1"/>
    <property type="molecule type" value="Genomic_DNA"/>
</dbReference>
<organism evidence="2 3">
    <name type="scientific">Pseudoalteromonas luteoviolacea NCIMB 1942</name>
    <dbReference type="NCBI Taxonomy" id="1365253"/>
    <lineage>
        <taxon>Bacteria</taxon>
        <taxon>Pseudomonadati</taxon>
        <taxon>Pseudomonadota</taxon>
        <taxon>Gammaproteobacteria</taxon>
        <taxon>Alteromonadales</taxon>
        <taxon>Pseudoalteromonadaceae</taxon>
        <taxon>Pseudoalteromonas</taxon>
    </lineage>
</organism>
<proteinExistence type="predicted"/>
<accession>A0A167APZ0</accession>
<reference evidence="2 3" key="1">
    <citation type="submission" date="2013-07" db="EMBL/GenBank/DDBJ databases">
        <title>Comparative Genomic and Metabolomic Analysis of Twelve Strains of Pseudoalteromonas luteoviolacea.</title>
        <authorList>
            <person name="Vynne N.G."/>
            <person name="Mansson M."/>
            <person name="Gram L."/>
        </authorList>
    </citation>
    <scope>NUCLEOTIDE SEQUENCE [LARGE SCALE GENOMIC DNA]</scope>
    <source>
        <strain evidence="2 3">NCIMB 1942</strain>
    </source>
</reference>
<protein>
    <recommendedName>
        <fullName evidence="4">DUF4402 domain-containing protein</fullName>
    </recommendedName>
</protein>
<name>A0A167APZ0_9GAMM</name>
<evidence type="ECO:0000313" key="2">
    <source>
        <dbReference type="EMBL" id="KZN45662.1"/>
    </source>
</evidence>
<feature type="chain" id="PRO_5007883756" description="DUF4402 domain-containing protein" evidence="1">
    <location>
        <begin position="24"/>
        <end position="197"/>
    </location>
</feature>
<evidence type="ECO:0000256" key="1">
    <source>
        <dbReference type="SAM" id="SignalP"/>
    </source>
</evidence>
<dbReference type="RefSeq" id="WP_063377880.1">
    <property type="nucleotide sequence ID" value="NZ_AUXT01000179.1"/>
</dbReference>
<evidence type="ECO:0008006" key="4">
    <source>
        <dbReference type="Google" id="ProtNLM"/>
    </source>
</evidence>
<comment type="caution">
    <text evidence="2">The sequence shown here is derived from an EMBL/GenBank/DDBJ whole genome shotgun (WGS) entry which is preliminary data.</text>
</comment>
<sequence length="197" mass="20618">MKNKTRKIALVTALTAVTFTSHAGEQRTFEAKVTVKNAFELEKQSDLLFGTIRAKADTTGSDTATLVIPADTGKAASVTSTNISNAEISILEAGAPAQFKISGVVPFATLNITEPAETDIVLAGGNPNAAGFKMDSFTYYIETGALSKQDVAGNKIQVDDKGEALFNIGATLKTTTGGTANYLDGSYSGTFTIEVSY</sequence>
<dbReference type="PATRIC" id="fig|1365253.3.peg.3386"/>
<keyword evidence="1" id="KW-0732">Signal</keyword>
<dbReference type="Pfam" id="PF14352">
    <property type="entry name" value="DUF4402"/>
    <property type="match status" value="1"/>
</dbReference>
<dbReference type="OrthoDB" id="6315379at2"/>
<dbReference type="InterPro" id="IPR025514">
    <property type="entry name" value="DUF4402"/>
</dbReference>
<evidence type="ECO:0000313" key="3">
    <source>
        <dbReference type="Proteomes" id="UP000076587"/>
    </source>
</evidence>